<feature type="transmembrane region" description="Helical" evidence="1">
    <location>
        <begin position="70"/>
        <end position="90"/>
    </location>
</feature>
<organism evidence="2 3">
    <name type="scientific">Anaerococcus porci</name>
    <dbReference type="NCBI Taxonomy" id="2652269"/>
    <lineage>
        <taxon>Bacteria</taxon>
        <taxon>Bacillati</taxon>
        <taxon>Bacillota</taxon>
        <taxon>Tissierellia</taxon>
        <taxon>Tissierellales</taxon>
        <taxon>Peptoniphilaceae</taxon>
        <taxon>Anaerococcus</taxon>
    </lineage>
</organism>
<keyword evidence="1" id="KW-0472">Membrane</keyword>
<evidence type="ECO:0000256" key="1">
    <source>
        <dbReference type="SAM" id="Phobius"/>
    </source>
</evidence>
<feature type="transmembrane region" description="Helical" evidence="1">
    <location>
        <begin position="42"/>
        <end position="58"/>
    </location>
</feature>
<reference evidence="2 3" key="1">
    <citation type="submission" date="2019-08" db="EMBL/GenBank/DDBJ databases">
        <title>In-depth cultivation of the pig gut microbiome towards novel bacterial diversity and tailored functional studies.</title>
        <authorList>
            <person name="Wylensek D."/>
            <person name="Hitch T.C.A."/>
            <person name="Clavel T."/>
        </authorList>
    </citation>
    <scope>NUCLEOTIDE SEQUENCE [LARGE SCALE GENOMIC DNA]</scope>
    <source>
        <strain evidence="2 3">WCA-380-WT-2B</strain>
    </source>
</reference>
<accession>A0A6N7VEP8</accession>
<proteinExistence type="predicted"/>
<dbReference type="Proteomes" id="UP000441925">
    <property type="component" value="Unassembled WGS sequence"/>
</dbReference>
<name>A0A6N7VEP8_9FIRM</name>
<evidence type="ECO:0000313" key="2">
    <source>
        <dbReference type="EMBL" id="MSS77928.1"/>
    </source>
</evidence>
<dbReference type="AlphaFoldDB" id="A0A6N7VEP8"/>
<protein>
    <submittedName>
        <fullName evidence="2">Uncharacterized protein</fullName>
    </submittedName>
</protein>
<comment type="caution">
    <text evidence="2">The sequence shown here is derived from an EMBL/GenBank/DDBJ whole genome shotgun (WGS) entry which is preliminary data.</text>
</comment>
<keyword evidence="1" id="KW-0812">Transmembrane</keyword>
<keyword evidence="3" id="KW-1185">Reference proteome</keyword>
<evidence type="ECO:0000313" key="3">
    <source>
        <dbReference type="Proteomes" id="UP000441925"/>
    </source>
</evidence>
<sequence>MKTLVCIVIGILCAFFGSLFLTKVFAKRKIGGTLTRLFEARFMWAWSIIHALITFYLIESGYLPNLKSGLFLIAFFIISFVVFTLVAFYYNRYELLIKKDKIILNTPFVKSNIITHENLISHFYTSYKGKKFHVFVINNGGKAKHVSIYNHKNSLDEFFFGKEVQRIK</sequence>
<dbReference type="RefSeq" id="WP_154540564.1">
    <property type="nucleotide sequence ID" value="NZ_JAXDSU010000010.1"/>
</dbReference>
<keyword evidence="1" id="KW-1133">Transmembrane helix</keyword>
<dbReference type="EMBL" id="VULQ01000006">
    <property type="protein sequence ID" value="MSS77928.1"/>
    <property type="molecule type" value="Genomic_DNA"/>
</dbReference>
<gene>
    <name evidence="2" type="ORF">FYJ26_05780</name>
</gene>